<proteinExistence type="predicted"/>
<name>R4Z1E4_9ACTN</name>
<evidence type="ECO:0000313" key="1">
    <source>
        <dbReference type="EMBL" id="CCM64490.1"/>
    </source>
</evidence>
<accession>R4Z1E4</accession>
<dbReference type="EMBL" id="CANL01000035">
    <property type="protein sequence ID" value="CCM64490.1"/>
    <property type="molecule type" value="Genomic_DNA"/>
</dbReference>
<protein>
    <recommendedName>
        <fullName evidence="3">EcsC family protein</fullName>
    </recommendedName>
</protein>
<evidence type="ECO:0000313" key="2">
    <source>
        <dbReference type="Proteomes" id="UP000018291"/>
    </source>
</evidence>
<dbReference type="AlphaFoldDB" id="R4Z1E4"/>
<gene>
    <name evidence="1" type="ORF">BN381_400008</name>
</gene>
<comment type="caution">
    <text evidence="1">The sequence shown here is derived from an EMBL/GenBank/DDBJ whole genome shotgun (WGS) entry which is preliminary data.</text>
</comment>
<dbReference type="Proteomes" id="UP000018291">
    <property type="component" value="Unassembled WGS sequence"/>
</dbReference>
<reference evidence="1 2" key="1">
    <citation type="journal article" date="2013" name="ISME J.">
        <title>Metabolic model for the filamentous 'Candidatus Microthrix parvicella' based on genomic and metagenomic analyses.</title>
        <authorList>
            <person name="Jon McIlroy S."/>
            <person name="Kristiansen R."/>
            <person name="Albertsen M."/>
            <person name="Michael Karst S."/>
            <person name="Rossetti S."/>
            <person name="Lund Nielsen J."/>
            <person name="Tandoi V."/>
            <person name="James Seviour R."/>
            <person name="Nielsen P.H."/>
        </authorList>
    </citation>
    <scope>NUCLEOTIDE SEQUENCE [LARGE SCALE GENOMIC DNA]</scope>
    <source>
        <strain evidence="1 2">RN1</strain>
    </source>
</reference>
<keyword evidence="2" id="KW-1185">Reference proteome</keyword>
<sequence length="252" mass="25722">MAGAIDRIFHPAIERVARTRYPAARDMVEELRRKYRPGNSDELIKLIAKRYIRELAAVSALAGGAAAIPGAGRGTAMVSGTADLAYSITKMGEMILAIGIAAGHDAQSLEQRRSWVVSVLTMANGASAGVEGLAGRLGSAGGAKLVSQIPDEALVTLNAKLSAQLPTRLGIEHGAFRIGRMIPFGIGAGIGAAGSAVITRSTAKAAGRFFQLEPTGHIPGGAVGDLSVDGLAVALGPANVQLATQADAPPPD</sequence>
<dbReference type="OrthoDB" id="5244605at2"/>
<dbReference type="RefSeq" id="WP_012228665.1">
    <property type="nucleotide sequence ID" value="NZ_HG422565.1"/>
</dbReference>
<organism evidence="1 2">
    <name type="scientific">Candidatus Neomicrothrix parvicella RN1</name>
    <dbReference type="NCBI Taxonomy" id="1229780"/>
    <lineage>
        <taxon>Bacteria</taxon>
        <taxon>Bacillati</taxon>
        <taxon>Actinomycetota</taxon>
        <taxon>Acidimicrobiia</taxon>
        <taxon>Acidimicrobiales</taxon>
        <taxon>Microthrixaceae</taxon>
        <taxon>Candidatus Neomicrothrix</taxon>
    </lineage>
</organism>
<dbReference type="STRING" id="1229780.BN381_400008"/>
<evidence type="ECO:0008006" key="3">
    <source>
        <dbReference type="Google" id="ProtNLM"/>
    </source>
</evidence>
<dbReference type="HOGENOM" id="CLU_1101316_0_0_11"/>